<evidence type="ECO:0000256" key="2">
    <source>
        <dbReference type="ARBA" id="ARBA00023125"/>
    </source>
</evidence>
<dbReference type="PANTHER" id="PTHR42756">
    <property type="entry name" value="TRANSCRIPTIONAL REGULATOR, MARR"/>
    <property type="match status" value="1"/>
</dbReference>
<keyword evidence="6" id="KW-1185">Reference proteome</keyword>
<evidence type="ECO:0000256" key="1">
    <source>
        <dbReference type="ARBA" id="ARBA00023015"/>
    </source>
</evidence>
<comment type="caution">
    <text evidence="5">The sequence shown here is derived from an EMBL/GenBank/DDBJ whole genome shotgun (WGS) entry which is preliminary data.</text>
</comment>
<dbReference type="GO" id="GO:0003700">
    <property type="term" value="F:DNA-binding transcription factor activity"/>
    <property type="evidence" value="ECO:0007669"/>
    <property type="project" value="InterPro"/>
</dbReference>
<dbReference type="EMBL" id="MLJI01000001">
    <property type="protein sequence ID" value="ORM94017.1"/>
    <property type="molecule type" value="Genomic_DNA"/>
</dbReference>
<dbReference type="InterPro" id="IPR000835">
    <property type="entry name" value="HTH_MarR-typ"/>
</dbReference>
<dbReference type="AlphaFoldDB" id="A0A1X1EVR0"/>
<dbReference type="STRING" id="55209.HA50_11900"/>
<dbReference type="Proteomes" id="UP000193749">
    <property type="component" value="Unassembled WGS sequence"/>
</dbReference>
<dbReference type="InterPro" id="IPR036390">
    <property type="entry name" value="WH_DNA-bd_sf"/>
</dbReference>
<evidence type="ECO:0000313" key="6">
    <source>
        <dbReference type="Proteomes" id="UP000193749"/>
    </source>
</evidence>
<dbReference type="SUPFAM" id="SSF46785">
    <property type="entry name" value="Winged helix' DNA-binding domain"/>
    <property type="match status" value="1"/>
</dbReference>
<keyword evidence="1" id="KW-0805">Transcription regulation</keyword>
<name>A0A1X1EVR0_PANCY</name>
<evidence type="ECO:0000256" key="3">
    <source>
        <dbReference type="ARBA" id="ARBA00023163"/>
    </source>
</evidence>
<reference evidence="5 6" key="1">
    <citation type="journal article" date="2017" name="Antonie Van Leeuwenhoek">
        <title>Phylogenomic resolution of the bacterial genus Pantoea and its relationship with Erwinia and Tatumella.</title>
        <authorList>
            <person name="Palmer M."/>
            <person name="Steenkamp E.T."/>
            <person name="Coetzee M.P."/>
            <person name="Chan W.Y."/>
            <person name="van Zyl E."/>
            <person name="De Maayer P."/>
            <person name="Coutinho T.A."/>
            <person name="Blom J."/>
            <person name="Smits T.H."/>
            <person name="Duffy B."/>
            <person name="Venter S.N."/>
        </authorList>
    </citation>
    <scope>NUCLEOTIDE SEQUENCE [LARGE SCALE GENOMIC DNA]</scope>
    <source>
        <strain evidence="5 6">LMG 2657</strain>
    </source>
</reference>
<evidence type="ECO:0000313" key="5">
    <source>
        <dbReference type="EMBL" id="ORM94017.1"/>
    </source>
</evidence>
<dbReference type="RefSeq" id="WP_084875697.1">
    <property type="nucleotide sequence ID" value="NZ_JAGGMY010000001.1"/>
</dbReference>
<dbReference type="InterPro" id="IPR036388">
    <property type="entry name" value="WH-like_DNA-bd_sf"/>
</dbReference>
<accession>A0A1X1EVR0</accession>
<proteinExistence type="predicted"/>
<dbReference type="PANTHER" id="PTHR42756:SF1">
    <property type="entry name" value="TRANSCRIPTIONAL REPRESSOR OF EMRAB OPERON"/>
    <property type="match status" value="1"/>
</dbReference>
<gene>
    <name evidence="5" type="ORF">HA50_11900</name>
</gene>
<sequence length="157" mass="17736">MIKPAVPAVPQQAVDVDLGPLGNMLSFYIRSINIAVSRDLDQQLAGLEVARGTGKISTLLVVDRHPGIRPSVIADVIQRDRSAMARLLEQMEQQQLLTREADHSDNRSQALFLTEHGKALAQRVRELTQQQEDRFFQRLTAREKHTVIRLLKKVLQP</sequence>
<dbReference type="PROSITE" id="PS50995">
    <property type="entry name" value="HTH_MARR_2"/>
    <property type="match status" value="1"/>
</dbReference>
<keyword evidence="2" id="KW-0238">DNA-binding</keyword>
<dbReference type="Pfam" id="PF01047">
    <property type="entry name" value="MarR"/>
    <property type="match status" value="1"/>
</dbReference>
<organism evidence="5 6">
    <name type="scientific">Pantoea cypripedii</name>
    <name type="common">Pectobacterium cypripedii</name>
    <name type="synonym">Erwinia cypripedii</name>
    <dbReference type="NCBI Taxonomy" id="55209"/>
    <lineage>
        <taxon>Bacteria</taxon>
        <taxon>Pseudomonadati</taxon>
        <taxon>Pseudomonadota</taxon>
        <taxon>Gammaproteobacteria</taxon>
        <taxon>Enterobacterales</taxon>
        <taxon>Erwiniaceae</taxon>
        <taxon>Pantoea</taxon>
    </lineage>
</organism>
<dbReference type="OrthoDB" id="32523at2"/>
<protein>
    <submittedName>
        <fullName evidence="5">MarR family transcriptional regulator</fullName>
    </submittedName>
</protein>
<evidence type="ECO:0000259" key="4">
    <source>
        <dbReference type="PROSITE" id="PS50995"/>
    </source>
</evidence>
<feature type="domain" description="HTH marR-type" evidence="4">
    <location>
        <begin position="22"/>
        <end position="156"/>
    </location>
</feature>
<dbReference type="SMART" id="SM00347">
    <property type="entry name" value="HTH_MARR"/>
    <property type="match status" value="1"/>
</dbReference>
<dbReference type="GO" id="GO:0003677">
    <property type="term" value="F:DNA binding"/>
    <property type="evidence" value="ECO:0007669"/>
    <property type="project" value="UniProtKB-KW"/>
</dbReference>
<dbReference type="PRINTS" id="PR00598">
    <property type="entry name" value="HTHMARR"/>
</dbReference>
<keyword evidence="3" id="KW-0804">Transcription</keyword>
<dbReference type="Gene3D" id="1.10.10.10">
    <property type="entry name" value="Winged helix-like DNA-binding domain superfamily/Winged helix DNA-binding domain"/>
    <property type="match status" value="1"/>
</dbReference>